<organism evidence="1 2">
    <name type="scientific">Brevundimonas phage vB_BpoS-Kabachok</name>
    <dbReference type="NCBI Taxonomy" id="2948600"/>
    <lineage>
        <taxon>Viruses</taxon>
        <taxon>Duplodnaviria</taxon>
        <taxon>Heunggongvirae</taxon>
        <taxon>Uroviricota</taxon>
        <taxon>Caudoviricetes</taxon>
        <taxon>Jeanschmidtviridae</taxon>
        <taxon>Marchewkavirus</taxon>
        <taxon>Marchewkavirus kabachok</taxon>
    </lineage>
</organism>
<dbReference type="EMBL" id="ON529852">
    <property type="protein sequence ID" value="USN13944.1"/>
    <property type="molecule type" value="Genomic_DNA"/>
</dbReference>
<accession>A0A9E7SJY4</accession>
<dbReference type="PROSITE" id="PS51318">
    <property type="entry name" value="TAT"/>
    <property type="match status" value="1"/>
</dbReference>
<dbReference type="Proteomes" id="UP001056685">
    <property type="component" value="Segment"/>
</dbReference>
<keyword evidence="2" id="KW-1185">Reference proteome</keyword>
<name>A0A9E7SJY4_9CAUD</name>
<proteinExistence type="predicted"/>
<dbReference type="InterPro" id="IPR006311">
    <property type="entry name" value="TAT_signal"/>
</dbReference>
<protein>
    <submittedName>
        <fullName evidence="1">Uncharacterized protein</fullName>
    </submittedName>
</protein>
<evidence type="ECO:0000313" key="1">
    <source>
        <dbReference type="EMBL" id="USN13944.1"/>
    </source>
</evidence>
<gene>
    <name evidence="1" type="ORF">KABACHOK_01080</name>
</gene>
<sequence>MNLNRRTVFTALAALVGLPAVAGIAPAPQGMDPESARMEDDAMWAAVAASGALYLFADGHDDTAGLVPDYDHCTPMRDDPALRGLVDQAVEDGRLAVAETTRGLPILWGVTLKGRLYACEKTLPDPAQVLAFRRMASRWNWEGARQPLNKRVDALLLRRADATDSFGSFGKFIHEEYAGAMQAGLVYPYYAAADAQGAYMTFRPTTAAISGAGAKAANAYRPHILRHIQETAYGRAPQAPA</sequence>
<evidence type="ECO:0000313" key="2">
    <source>
        <dbReference type="Proteomes" id="UP001056685"/>
    </source>
</evidence>
<reference evidence="1" key="1">
    <citation type="submission" date="2022-05" db="EMBL/GenBank/DDBJ databases">
        <authorList>
            <person name="Friedrich I."/>
            <person name="Poehlein A."/>
            <person name="Schneider D."/>
            <person name="Hertel R."/>
            <person name="Daniel R."/>
        </authorList>
    </citation>
    <scope>NUCLEOTIDE SEQUENCE</scope>
</reference>